<protein>
    <submittedName>
        <fullName evidence="1">Uncharacterized protein</fullName>
    </submittedName>
</protein>
<name>A0A6L9SHB5_9ACTN</name>
<organism evidence="1 2">
    <name type="scientific">Phytoactinopolyspora halotolerans</name>
    <dbReference type="NCBI Taxonomy" id="1981512"/>
    <lineage>
        <taxon>Bacteria</taxon>
        <taxon>Bacillati</taxon>
        <taxon>Actinomycetota</taxon>
        <taxon>Actinomycetes</taxon>
        <taxon>Jiangellales</taxon>
        <taxon>Jiangellaceae</taxon>
        <taxon>Phytoactinopolyspora</taxon>
    </lineage>
</organism>
<dbReference type="AlphaFoldDB" id="A0A6L9SHB5"/>
<comment type="caution">
    <text evidence="1">The sequence shown here is derived from an EMBL/GenBank/DDBJ whole genome shotgun (WGS) entry which is preliminary data.</text>
</comment>
<evidence type="ECO:0000313" key="2">
    <source>
        <dbReference type="Proteomes" id="UP000475214"/>
    </source>
</evidence>
<sequence>MQVTADFCIDETTCESIPLPGAMVTVTSSPSAGSRETETTSIEGVASFSYDPGDVESFRITAVGGLLPADHEAAMDVEPQENDFQTVLFVGALYIDSADITWELTD</sequence>
<dbReference type="RefSeq" id="WP_163745124.1">
    <property type="nucleotide sequence ID" value="NZ_JAAGOA010000036.1"/>
</dbReference>
<evidence type="ECO:0000313" key="1">
    <source>
        <dbReference type="EMBL" id="NEE04579.1"/>
    </source>
</evidence>
<accession>A0A6L9SHB5</accession>
<proteinExistence type="predicted"/>
<dbReference type="EMBL" id="JAAGOA010000036">
    <property type="protein sequence ID" value="NEE04579.1"/>
    <property type="molecule type" value="Genomic_DNA"/>
</dbReference>
<keyword evidence="2" id="KW-1185">Reference proteome</keyword>
<gene>
    <name evidence="1" type="ORF">G1H10_30890</name>
</gene>
<dbReference type="Proteomes" id="UP000475214">
    <property type="component" value="Unassembled WGS sequence"/>
</dbReference>
<reference evidence="1 2" key="1">
    <citation type="submission" date="2020-02" db="EMBL/GenBank/DDBJ databases">
        <authorList>
            <person name="Li X.-J."/>
            <person name="Han X.-M."/>
        </authorList>
    </citation>
    <scope>NUCLEOTIDE SEQUENCE [LARGE SCALE GENOMIC DNA]</scope>
    <source>
        <strain evidence="1 2">CCTCC AB 2017055</strain>
    </source>
</reference>